<evidence type="ECO:0000313" key="2">
    <source>
        <dbReference type="EMBL" id="KAA5541848.1"/>
    </source>
</evidence>
<organism evidence="2 3">
    <name type="scientific">Roseiconus nitratireducens</name>
    <dbReference type="NCBI Taxonomy" id="2605748"/>
    <lineage>
        <taxon>Bacteria</taxon>
        <taxon>Pseudomonadati</taxon>
        <taxon>Planctomycetota</taxon>
        <taxon>Planctomycetia</taxon>
        <taxon>Pirellulales</taxon>
        <taxon>Pirellulaceae</taxon>
        <taxon>Roseiconus</taxon>
    </lineage>
</organism>
<dbReference type="Proteomes" id="UP000324479">
    <property type="component" value="Unassembled WGS sequence"/>
</dbReference>
<dbReference type="EMBL" id="VWOX01000009">
    <property type="protein sequence ID" value="KAA5541848.1"/>
    <property type="molecule type" value="Genomic_DNA"/>
</dbReference>
<feature type="region of interest" description="Disordered" evidence="1">
    <location>
        <begin position="1"/>
        <end position="31"/>
    </location>
</feature>
<dbReference type="InterPro" id="IPR010869">
    <property type="entry name" value="DUF1501"/>
</dbReference>
<dbReference type="PANTHER" id="PTHR43737">
    <property type="entry name" value="BLL7424 PROTEIN"/>
    <property type="match status" value="1"/>
</dbReference>
<feature type="compositionally biased region" description="Basic and acidic residues" evidence="1">
    <location>
        <begin position="150"/>
        <end position="160"/>
    </location>
</feature>
<dbReference type="RefSeq" id="WP_150077582.1">
    <property type="nucleotide sequence ID" value="NZ_VWOX01000009.1"/>
</dbReference>
<keyword evidence="3" id="KW-1185">Reference proteome</keyword>
<feature type="region of interest" description="Disordered" evidence="1">
    <location>
        <begin position="387"/>
        <end position="415"/>
    </location>
</feature>
<reference evidence="2 3" key="1">
    <citation type="submission" date="2019-08" db="EMBL/GenBank/DDBJ databases">
        <authorList>
            <person name="Dhanesh K."/>
            <person name="Kumar G."/>
            <person name="Sasikala C."/>
            <person name="Venkata Ramana C."/>
        </authorList>
    </citation>
    <scope>NUCLEOTIDE SEQUENCE [LARGE SCALE GENOMIC DNA]</scope>
    <source>
        <strain evidence="2 3">JC645</strain>
    </source>
</reference>
<proteinExistence type="predicted"/>
<accession>A0A5M6D2X7</accession>
<dbReference type="InterPro" id="IPR017850">
    <property type="entry name" value="Alkaline_phosphatase_core_sf"/>
</dbReference>
<dbReference type="Pfam" id="PF07394">
    <property type="entry name" value="DUF1501"/>
    <property type="match status" value="1"/>
</dbReference>
<comment type="caution">
    <text evidence="2">The sequence shown here is derived from an EMBL/GenBank/DDBJ whole genome shotgun (WGS) entry which is preliminary data.</text>
</comment>
<dbReference type="PROSITE" id="PS51318">
    <property type="entry name" value="TAT"/>
    <property type="match status" value="1"/>
</dbReference>
<feature type="region of interest" description="Disordered" evidence="1">
    <location>
        <begin position="135"/>
        <end position="161"/>
    </location>
</feature>
<feature type="compositionally biased region" description="Polar residues" evidence="1">
    <location>
        <begin position="389"/>
        <end position="409"/>
    </location>
</feature>
<name>A0A5M6D2X7_9BACT</name>
<protein>
    <submittedName>
        <fullName evidence="2">DUF1501 domain-containing protein</fullName>
    </submittedName>
</protein>
<dbReference type="InterPro" id="IPR006311">
    <property type="entry name" value="TAT_signal"/>
</dbReference>
<dbReference type="PANTHER" id="PTHR43737:SF1">
    <property type="entry name" value="DUF1501 DOMAIN-CONTAINING PROTEIN"/>
    <property type="match status" value="1"/>
</dbReference>
<evidence type="ECO:0000313" key="3">
    <source>
        <dbReference type="Proteomes" id="UP000324479"/>
    </source>
</evidence>
<gene>
    <name evidence="2" type="ORF">FYK55_16735</name>
</gene>
<dbReference type="SUPFAM" id="SSF53649">
    <property type="entry name" value="Alkaline phosphatase-like"/>
    <property type="match status" value="1"/>
</dbReference>
<sequence length="494" mass="54164">MSRSIRQRRAEDAAAPSSTHCPGPSGDPLQRGTRRSFMRMGIAGFASLSLPGMLRLRAASPTAQQAKTAVIMVWQPGGCSHIDTYDPKPLAGTEYRGPFGRIATKVPGMQFTELLPRQAAIADKFTVLRSMHQTAGGHPAGSMQLLSGDSDTRDKPKPRLPDWMSVANYLRSNDPAGNDPERRNPLPRYVGINPPTQYNGPAYLGDAYSPFAVTGDPNSPDFVVPNIGLTDSHQVRRLNRRVDLRQKLDDLSRAFDEYGQAGTLDEFESQAMALLTNPETKQAFDLSQEDDATRDRYGRNTWGQQLLLARRLVEAGVEVLTSSLRGPLCGRVQNWDDHAVNHHVFDALRFRAAAYDQAVTALIEDIHERGLQDRVLVVVTGEFGRTPKISHQPSTGAGNASAPAGTQQPGRDHWPRAFSNLWAGGGIQPGQCIGATDRRGEDVIERHCGPGDFLATLYHHLGIDASNVFLEDFNGRPTPIVDHGRPIKELMRST</sequence>
<evidence type="ECO:0000256" key="1">
    <source>
        <dbReference type="SAM" id="MobiDB-lite"/>
    </source>
</evidence>
<dbReference type="AlphaFoldDB" id="A0A5M6D2X7"/>